<feature type="compositionally biased region" description="Basic and acidic residues" evidence="7">
    <location>
        <begin position="377"/>
        <end position="390"/>
    </location>
</feature>
<keyword evidence="6" id="KW-0802">TPR repeat</keyword>
<evidence type="ECO:0000256" key="4">
    <source>
        <dbReference type="ARBA" id="ARBA00023134"/>
    </source>
</evidence>
<sequence length="613" mass="66955">MASTKAQIAKDKGNNAFKVGNWAEAIGHYSEAVITDRSNPTFPLNRAAAYLKLNKSARYQDAERDCTTVLSIEPRNVKAFFRRAQARSALERYADAEDDLLNALRIEPSNDSIKSELSSVQSKKAETAKNLTLKSNKRDQTTLTSVVSTNQPSTTKPTRRRVRDVPIEIVEPGAEVTEVDGETSFKETPSSHASLLTPVQSRTLSRSAEPPPSTTSSSVQSASTSAPYPSSPKPTPRVGAGVFHRDGKYTILRSPDSTSSPSSSPGGSTSVPQTHFAFARAWNNLKTSQERFELIQLIPPESLPALFRNNLETELLASILQTFLDMSSITPEYNSLILAYMSSIPTIPRVHQRIFALNMASKPPVAKFQNQLSSSKDSSESHSHSHDHSGPHTHSHGQNEHGHTHEHLEHAGKYAERDLPDYSHRNFVERGFTIGIGGPVGSGKTALTLALCKRFRDEYNIAVTTNDIFTQEDAEFLIRNEALPKERITAIETGGCPHAAIREDISANMGALEMLQAKFGCQLLFVESGGDNLAANYSRELADYIIYVIDVSIDLAPYVGASLDVMERDSKKMRGDGPTVFTSVKEGKGVEQVVEMILSAWKASGSPGLQGAN</sequence>
<reference evidence="10" key="1">
    <citation type="submission" date="2021-10" db="EMBL/GenBank/DDBJ databases">
        <title>De novo Genome Assembly of Clathrus columnatus (Basidiomycota, Fungi) Using Illumina and Nanopore Sequence Data.</title>
        <authorList>
            <person name="Ogiso-Tanaka E."/>
            <person name="Itagaki H."/>
            <person name="Hosoya T."/>
            <person name="Hosaka K."/>
        </authorList>
    </citation>
    <scope>NUCLEOTIDE SEQUENCE</scope>
    <source>
        <strain evidence="10">MO-923</strain>
    </source>
</reference>
<dbReference type="InterPro" id="IPR004400">
    <property type="entry name" value="UreG"/>
</dbReference>
<evidence type="ECO:0000256" key="2">
    <source>
        <dbReference type="ARBA" id="ARBA00022741"/>
    </source>
</evidence>
<keyword evidence="11" id="KW-1185">Reference proteome</keyword>
<feature type="compositionally biased region" description="Basic and acidic residues" evidence="7">
    <location>
        <begin position="397"/>
        <end position="409"/>
    </location>
</feature>
<evidence type="ECO:0000256" key="1">
    <source>
        <dbReference type="ARBA" id="ARBA00005732"/>
    </source>
</evidence>
<feature type="repeat" description="TPR" evidence="6">
    <location>
        <begin position="77"/>
        <end position="110"/>
    </location>
</feature>
<dbReference type="InterPro" id="IPR025986">
    <property type="entry name" value="RPAP3-like_C"/>
</dbReference>
<dbReference type="CDD" id="cd05540">
    <property type="entry name" value="UreG"/>
    <property type="match status" value="1"/>
</dbReference>
<dbReference type="InterPro" id="IPR003495">
    <property type="entry name" value="CobW/HypB/UreG_nucleotide-bd"/>
</dbReference>
<feature type="compositionally biased region" description="Low complexity" evidence="7">
    <location>
        <begin position="214"/>
        <end position="228"/>
    </location>
</feature>
<keyword evidence="2" id="KW-0547">Nucleotide-binding</keyword>
<proteinExistence type="inferred from homology"/>
<keyword evidence="3" id="KW-0996">Nickel insertion</keyword>
<dbReference type="GO" id="GO:0043419">
    <property type="term" value="P:urea catabolic process"/>
    <property type="evidence" value="ECO:0007669"/>
    <property type="project" value="InterPro"/>
</dbReference>
<evidence type="ECO:0000256" key="6">
    <source>
        <dbReference type="PROSITE-ProRule" id="PRU00339"/>
    </source>
</evidence>
<evidence type="ECO:0000259" key="8">
    <source>
        <dbReference type="Pfam" id="PF02492"/>
    </source>
</evidence>
<feature type="region of interest" description="Disordered" evidence="7">
    <location>
        <begin position="367"/>
        <end position="409"/>
    </location>
</feature>
<dbReference type="PANTHER" id="PTHR31715">
    <property type="entry name" value="UREASE ACCESSORY PROTEIN G"/>
    <property type="match status" value="1"/>
</dbReference>
<dbReference type="Pfam" id="PF02492">
    <property type="entry name" value="cobW"/>
    <property type="match status" value="1"/>
</dbReference>
<dbReference type="SUPFAM" id="SSF52540">
    <property type="entry name" value="P-loop containing nucleoside triphosphate hydrolases"/>
    <property type="match status" value="1"/>
</dbReference>
<evidence type="ECO:0000256" key="5">
    <source>
        <dbReference type="ARBA" id="ARBA00023186"/>
    </source>
</evidence>
<dbReference type="AlphaFoldDB" id="A0AAV5ARQ8"/>
<evidence type="ECO:0000259" key="9">
    <source>
        <dbReference type="Pfam" id="PF13877"/>
    </source>
</evidence>
<keyword evidence="4" id="KW-0342">GTP-binding</keyword>
<dbReference type="Proteomes" id="UP001050691">
    <property type="component" value="Unassembled WGS sequence"/>
</dbReference>
<feature type="compositionally biased region" description="Polar residues" evidence="7">
    <location>
        <begin position="186"/>
        <end position="204"/>
    </location>
</feature>
<evidence type="ECO:0000256" key="3">
    <source>
        <dbReference type="ARBA" id="ARBA00022988"/>
    </source>
</evidence>
<feature type="domain" description="RNA-polymerase II-associated protein 3-like C-terminal" evidence="9">
    <location>
        <begin position="272"/>
        <end position="350"/>
    </location>
</feature>
<feature type="domain" description="CobW/HypB/UreG nucleotide-binding" evidence="8">
    <location>
        <begin position="433"/>
        <end position="552"/>
    </location>
</feature>
<dbReference type="InterPro" id="IPR011990">
    <property type="entry name" value="TPR-like_helical_dom_sf"/>
</dbReference>
<dbReference type="InterPro" id="IPR019734">
    <property type="entry name" value="TPR_rpt"/>
</dbReference>
<dbReference type="SMART" id="SM00028">
    <property type="entry name" value="TPR"/>
    <property type="match status" value="3"/>
</dbReference>
<dbReference type="Gene3D" id="3.40.50.300">
    <property type="entry name" value="P-loop containing nucleotide triphosphate hydrolases"/>
    <property type="match status" value="1"/>
</dbReference>
<protein>
    <submittedName>
        <fullName evidence="10">Uncharacterized protein</fullName>
    </submittedName>
</protein>
<feature type="compositionally biased region" description="Polar residues" evidence="7">
    <location>
        <begin position="141"/>
        <end position="156"/>
    </location>
</feature>
<evidence type="ECO:0000256" key="7">
    <source>
        <dbReference type="SAM" id="MobiDB-lite"/>
    </source>
</evidence>
<dbReference type="GO" id="GO:0016151">
    <property type="term" value="F:nickel cation binding"/>
    <property type="evidence" value="ECO:0007669"/>
    <property type="project" value="InterPro"/>
</dbReference>
<dbReference type="EMBL" id="BPWL01000011">
    <property type="protein sequence ID" value="GJJ15698.1"/>
    <property type="molecule type" value="Genomic_DNA"/>
</dbReference>
<dbReference type="PROSITE" id="PS50005">
    <property type="entry name" value="TPR"/>
    <property type="match status" value="1"/>
</dbReference>
<dbReference type="GO" id="GO:0005525">
    <property type="term" value="F:GTP binding"/>
    <property type="evidence" value="ECO:0007669"/>
    <property type="project" value="UniProtKB-KW"/>
</dbReference>
<dbReference type="InterPro" id="IPR027417">
    <property type="entry name" value="P-loop_NTPase"/>
</dbReference>
<dbReference type="SUPFAM" id="SSF48452">
    <property type="entry name" value="TPR-like"/>
    <property type="match status" value="1"/>
</dbReference>
<feature type="region of interest" description="Disordered" evidence="7">
    <location>
        <begin position="136"/>
        <end position="271"/>
    </location>
</feature>
<gene>
    <name evidence="10" type="ORF">Clacol_009976</name>
</gene>
<keyword evidence="5" id="KW-0143">Chaperone</keyword>
<name>A0AAV5ARQ8_9AGAM</name>
<dbReference type="Pfam" id="PF13877">
    <property type="entry name" value="RPAP3_C"/>
    <property type="match status" value="1"/>
</dbReference>
<accession>A0AAV5ARQ8</accession>
<dbReference type="GO" id="GO:0003924">
    <property type="term" value="F:GTPase activity"/>
    <property type="evidence" value="ECO:0007669"/>
    <property type="project" value="InterPro"/>
</dbReference>
<comment type="caution">
    <text evidence="10">The sequence shown here is derived from an EMBL/GenBank/DDBJ whole genome shotgun (WGS) entry which is preliminary data.</text>
</comment>
<evidence type="ECO:0000313" key="11">
    <source>
        <dbReference type="Proteomes" id="UP001050691"/>
    </source>
</evidence>
<comment type="similarity">
    <text evidence="1">Belongs to the SIMIBI class G3E GTPase family. UreG subfamily.</text>
</comment>
<dbReference type="Gene3D" id="1.25.40.10">
    <property type="entry name" value="Tetratricopeptide repeat domain"/>
    <property type="match status" value="1"/>
</dbReference>
<organism evidence="10 11">
    <name type="scientific">Clathrus columnatus</name>
    <dbReference type="NCBI Taxonomy" id="1419009"/>
    <lineage>
        <taxon>Eukaryota</taxon>
        <taxon>Fungi</taxon>
        <taxon>Dikarya</taxon>
        <taxon>Basidiomycota</taxon>
        <taxon>Agaricomycotina</taxon>
        <taxon>Agaricomycetes</taxon>
        <taxon>Phallomycetidae</taxon>
        <taxon>Phallales</taxon>
        <taxon>Clathraceae</taxon>
        <taxon>Clathrus</taxon>
    </lineage>
</organism>
<feature type="compositionally biased region" description="Low complexity" evidence="7">
    <location>
        <begin position="254"/>
        <end position="270"/>
    </location>
</feature>
<evidence type="ECO:0000313" key="10">
    <source>
        <dbReference type="EMBL" id="GJJ15698.1"/>
    </source>
</evidence>
<dbReference type="PANTHER" id="PTHR31715:SF0">
    <property type="entry name" value="UREASE ACCESSORY PROTEIN G"/>
    <property type="match status" value="1"/>
</dbReference>